<evidence type="ECO:0000256" key="2">
    <source>
        <dbReference type="ARBA" id="ARBA00023315"/>
    </source>
</evidence>
<evidence type="ECO:0000256" key="1">
    <source>
        <dbReference type="ARBA" id="ARBA00022679"/>
    </source>
</evidence>
<dbReference type="SUPFAM" id="SSF55729">
    <property type="entry name" value="Acyl-CoA N-acyltransferases (Nat)"/>
    <property type="match status" value="1"/>
</dbReference>
<organism evidence="4 5">
    <name type="scientific">Cohaesibacter marisflavi</name>
    <dbReference type="NCBI Taxonomy" id="655353"/>
    <lineage>
        <taxon>Bacteria</taxon>
        <taxon>Pseudomonadati</taxon>
        <taxon>Pseudomonadota</taxon>
        <taxon>Alphaproteobacteria</taxon>
        <taxon>Hyphomicrobiales</taxon>
        <taxon>Cohaesibacteraceae</taxon>
    </lineage>
</organism>
<keyword evidence="5" id="KW-1185">Reference proteome</keyword>
<keyword evidence="1" id="KW-0808">Transferase</keyword>
<dbReference type="EMBL" id="FOVR01000003">
    <property type="protein sequence ID" value="SFO08809.1"/>
    <property type="molecule type" value="Genomic_DNA"/>
</dbReference>
<proteinExistence type="predicted"/>
<dbReference type="PANTHER" id="PTHR43072:SF51">
    <property type="entry name" value="ABC SUPERFAMILY TRANSPORT PROTEIN"/>
    <property type="match status" value="1"/>
</dbReference>
<dbReference type="STRING" id="655353.SAMN04488056_103115"/>
<protein>
    <recommendedName>
        <fullName evidence="3">N-acetyltransferase domain-containing protein</fullName>
    </recommendedName>
</protein>
<dbReference type="InterPro" id="IPR000182">
    <property type="entry name" value="GNAT_dom"/>
</dbReference>
<feature type="domain" description="N-acetyltransferase" evidence="3">
    <location>
        <begin position="4"/>
        <end position="147"/>
    </location>
</feature>
<dbReference type="GO" id="GO:0016747">
    <property type="term" value="F:acyltransferase activity, transferring groups other than amino-acyl groups"/>
    <property type="evidence" value="ECO:0007669"/>
    <property type="project" value="InterPro"/>
</dbReference>
<dbReference type="OrthoDB" id="1821130at2"/>
<dbReference type="Pfam" id="PF00583">
    <property type="entry name" value="Acetyltransf_1"/>
    <property type="match status" value="1"/>
</dbReference>
<dbReference type="AlphaFoldDB" id="A0A1I5EBA3"/>
<dbReference type="CDD" id="cd04301">
    <property type="entry name" value="NAT_SF"/>
    <property type="match status" value="1"/>
</dbReference>
<dbReference type="NCBIfam" id="NF002959">
    <property type="entry name" value="PRK03624.1"/>
    <property type="match status" value="1"/>
</dbReference>
<evidence type="ECO:0000313" key="4">
    <source>
        <dbReference type="EMBL" id="SFO08809.1"/>
    </source>
</evidence>
<accession>A0A1I5EBA3</accession>
<sequence>MKKLVVSDLAEDEIETVVSLWQECGLTRPWNNPYNDIAFARSNDNSAVLVARLEEGGPIVASTMVGHDGHRGWTYYLSVSPEHQSAGLGKAMMKAVEDWHLAKGIWKSQLMVRTGNEKVISFYESLGYNISATQLLERWIDPSKRGDS</sequence>
<dbReference type="PROSITE" id="PS51186">
    <property type="entry name" value="GNAT"/>
    <property type="match status" value="1"/>
</dbReference>
<keyword evidence="2" id="KW-0012">Acyltransferase</keyword>
<evidence type="ECO:0000259" key="3">
    <source>
        <dbReference type="PROSITE" id="PS51186"/>
    </source>
</evidence>
<dbReference type="RefSeq" id="WP_090070644.1">
    <property type="nucleotide sequence ID" value="NZ_FOVR01000003.1"/>
</dbReference>
<dbReference type="Proteomes" id="UP000199236">
    <property type="component" value="Unassembled WGS sequence"/>
</dbReference>
<evidence type="ECO:0000313" key="5">
    <source>
        <dbReference type="Proteomes" id="UP000199236"/>
    </source>
</evidence>
<dbReference type="InterPro" id="IPR016181">
    <property type="entry name" value="Acyl_CoA_acyltransferase"/>
</dbReference>
<reference evidence="4 5" key="1">
    <citation type="submission" date="2016-10" db="EMBL/GenBank/DDBJ databases">
        <authorList>
            <person name="de Groot N.N."/>
        </authorList>
    </citation>
    <scope>NUCLEOTIDE SEQUENCE [LARGE SCALE GENOMIC DNA]</scope>
    <source>
        <strain evidence="4 5">CGMCC 1.9157</strain>
    </source>
</reference>
<dbReference type="PANTHER" id="PTHR43072">
    <property type="entry name" value="N-ACETYLTRANSFERASE"/>
    <property type="match status" value="1"/>
</dbReference>
<gene>
    <name evidence="4" type="ORF">SAMN04488056_103115</name>
</gene>
<dbReference type="Gene3D" id="3.40.630.30">
    <property type="match status" value="1"/>
</dbReference>
<name>A0A1I5EBA3_9HYPH</name>